<organism evidence="1 2">
    <name type="scientific">Exophiala viscosa</name>
    <dbReference type="NCBI Taxonomy" id="2486360"/>
    <lineage>
        <taxon>Eukaryota</taxon>
        <taxon>Fungi</taxon>
        <taxon>Dikarya</taxon>
        <taxon>Ascomycota</taxon>
        <taxon>Pezizomycotina</taxon>
        <taxon>Eurotiomycetes</taxon>
        <taxon>Chaetothyriomycetidae</taxon>
        <taxon>Chaetothyriales</taxon>
        <taxon>Herpotrichiellaceae</taxon>
        <taxon>Exophiala</taxon>
    </lineage>
</organism>
<evidence type="ECO:0000313" key="2">
    <source>
        <dbReference type="Proteomes" id="UP001203852"/>
    </source>
</evidence>
<name>A0AAN6DXJ9_9EURO</name>
<dbReference type="Gene3D" id="2.60.120.620">
    <property type="entry name" value="q2cbj1_9rhob like domain"/>
    <property type="match status" value="1"/>
</dbReference>
<reference evidence="1" key="1">
    <citation type="journal article" date="2022" name="bioRxiv">
        <title>Deciphering the potential niche of two novel black yeast fungi from a biological soil crust based on their genomes, phenotypes, and melanin regulation.</title>
        <authorList>
            <consortium name="DOE Joint Genome Institute"/>
            <person name="Carr E.C."/>
            <person name="Barton Q."/>
            <person name="Grambo S."/>
            <person name="Sullivan M."/>
            <person name="Renfro C.M."/>
            <person name="Kuo A."/>
            <person name="Pangilinan J."/>
            <person name="Lipzen A."/>
            <person name="Keymanesh K."/>
            <person name="Savage E."/>
            <person name="Barry K."/>
            <person name="Grigoriev I.V."/>
            <person name="Riekhof W.R."/>
            <person name="Harris S.S."/>
        </authorList>
    </citation>
    <scope>NUCLEOTIDE SEQUENCE</scope>
    <source>
        <strain evidence="1">JF 03-4F</strain>
    </source>
</reference>
<dbReference type="Pfam" id="PF05721">
    <property type="entry name" value="PhyH"/>
    <property type="match status" value="1"/>
</dbReference>
<protein>
    <submittedName>
        <fullName evidence="1">Phytanoyl-dioxygenase family protein</fullName>
    </submittedName>
</protein>
<gene>
    <name evidence="1" type="ORF">EDD36DRAFT_264276</name>
</gene>
<proteinExistence type="predicted"/>
<accession>A0AAN6DXJ9</accession>
<dbReference type="EMBL" id="MU404354">
    <property type="protein sequence ID" value="KAI1613407.1"/>
    <property type="molecule type" value="Genomic_DNA"/>
</dbReference>
<dbReference type="SUPFAM" id="SSF51197">
    <property type="entry name" value="Clavaminate synthase-like"/>
    <property type="match status" value="1"/>
</dbReference>
<dbReference type="Proteomes" id="UP001203852">
    <property type="component" value="Unassembled WGS sequence"/>
</dbReference>
<comment type="caution">
    <text evidence="1">The sequence shown here is derived from an EMBL/GenBank/DDBJ whole genome shotgun (WGS) entry which is preliminary data.</text>
</comment>
<dbReference type="AlphaFoldDB" id="A0AAN6DXJ9"/>
<sequence>MAPSAVYEVPPQSKQIKKAAPPVPIFANDADIEDVVKGLIVAGGCVIRNAVPIEDVKQIEKDSQPWLDADKPWDGDFFPPETRRAYGLPQKSQTFVNSFIKNDLYQEVCDRILTKKSLCWNGQKREESVSKPQLNTTVVFNIGPGARAQELHRDDMIHHNYPLPEITAEQYSFDREVGIGWFVAGRRTTKANGATRFIPGSHLWDSEIPPNEELAFYAELEPGDGFILLSSCFHGGSANTTTDEHRLLYCCFMTRGYLRQEENQYLANDGHVLKKMYDAKTMGLLGWDLSPPFLGWVDQASPLKLLYGDAYQAGTDLF</sequence>
<evidence type="ECO:0000313" key="1">
    <source>
        <dbReference type="EMBL" id="KAI1613407.1"/>
    </source>
</evidence>
<dbReference type="InterPro" id="IPR008775">
    <property type="entry name" value="Phytyl_CoA_dOase-like"/>
</dbReference>
<keyword evidence="2" id="KW-1185">Reference proteome</keyword>